<keyword evidence="3" id="KW-1185">Reference proteome</keyword>
<dbReference type="InterPro" id="IPR032942">
    <property type="entry name" value="BPI/LBP/Plunc"/>
</dbReference>
<dbReference type="InterPro" id="IPR017942">
    <property type="entry name" value="Lipid-bd_serum_glycop_N"/>
</dbReference>
<proteinExistence type="predicted"/>
<dbReference type="InterPro" id="IPR017943">
    <property type="entry name" value="Bactericidal_perm-incr_a/b_dom"/>
</dbReference>
<dbReference type="GO" id="GO:0008289">
    <property type="term" value="F:lipid binding"/>
    <property type="evidence" value="ECO:0007669"/>
    <property type="project" value="InterPro"/>
</dbReference>
<accession>A0A183H9Y0</accession>
<reference evidence="4" key="1">
    <citation type="submission" date="2016-06" db="UniProtKB">
        <authorList>
            <consortium name="WormBaseParasite"/>
        </authorList>
    </citation>
    <scope>IDENTIFICATION</scope>
</reference>
<evidence type="ECO:0000313" key="4">
    <source>
        <dbReference type="WBParaSite" id="OFLC_0000429101-mRNA-1"/>
    </source>
</evidence>
<evidence type="ECO:0000313" key="2">
    <source>
        <dbReference type="EMBL" id="VDO39543.1"/>
    </source>
</evidence>
<dbReference type="SUPFAM" id="SSF55394">
    <property type="entry name" value="Bactericidal permeability-increasing protein, BPI"/>
    <property type="match status" value="1"/>
</dbReference>
<dbReference type="Gene3D" id="3.15.10.10">
    <property type="entry name" value="Bactericidal permeability-increasing protein, domain 1"/>
    <property type="match status" value="1"/>
</dbReference>
<protein>
    <submittedName>
        <fullName evidence="4">BPI1 domain-containing protein</fullName>
    </submittedName>
</protein>
<dbReference type="PANTHER" id="PTHR10504">
    <property type="entry name" value="BACTERICIDAL PERMEABILITY-INCREASING BPI PROTEIN-RELATED"/>
    <property type="match status" value="1"/>
</dbReference>
<name>A0A183H9Y0_9BILA</name>
<dbReference type="EMBL" id="UZAJ01003197">
    <property type="protein sequence ID" value="VDO39543.1"/>
    <property type="molecule type" value="Genomic_DNA"/>
</dbReference>
<gene>
    <name evidence="2" type="ORF">OFLC_LOCUS4293</name>
</gene>
<dbReference type="PANTHER" id="PTHR10504:SF144">
    <property type="entry name" value="BPI1 DOMAIN-CONTAINING PROTEIN"/>
    <property type="match status" value="1"/>
</dbReference>
<evidence type="ECO:0000313" key="3">
    <source>
        <dbReference type="Proteomes" id="UP000267606"/>
    </source>
</evidence>
<sequence length="215" mass="23848">MIIIALLEQNLRGGPSSSLPQCRTINPKTVNSSTDFNPSLQSCGYIGYPGIKMRFNRNAFLYASSIIAQLLNQEIQNIQIPPYNQSLKEVNGYACLSNIKIIKYQCPRHVALFPISHDQIGLEIQDFALSVSGQIDGQITVLLPLALCGTICFEAREISMSVILSIEHDPYNNSPYIRMINCSLTIGYLNIQITNGGLIGVIINSFFRVIYSSIK</sequence>
<dbReference type="Pfam" id="PF01273">
    <property type="entry name" value="LBP_BPI_CETP"/>
    <property type="match status" value="1"/>
</dbReference>
<dbReference type="AlphaFoldDB" id="A0A183H9Y0"/>
<evidence type="ECO:0000259" key="1">
    <source>
        <dbReference type="Pfam" id="PF01273"/>
    </source>
</evidence>
<dbReference type="WBParaSite" id="OFLC_0000429101-mRNA-1">
    <property type="protein sequence ID" value="OFLC_0000429101-mRNA-1"/>
    <property type="gene ID" value="OFLC_0000429101"/>
</dbReference>
<dbReference type="STRING" id="387005.A0A183H9Y0"/>
<feature type="domain" description="Lipid-binding serum glycoprotein N-terminal" evidence="1">
    <location>
        <begin position="60"/>
        <end position="214"/>
    </location>
</feature>
<dbReference type="Proteomes" id="UP000267606">
    <property type="component" value="Unassembled WGS sequence"/>
</dbReference>
<dbReference type="GO" id="GO:0005615">
    <property type="term" value="C:extracellular space"/>
    <property type="evidence" value="ECO:0007669"/>
    <property type="project" value="TreeGrafter"/>
</dbReference>
<organism evidence="4">
    <name type="scientific">Onchocerca flexuosa</name>
    <dbReference type="NCBI Taxonomy" id="387005"/>
    <lineage>
        <taxon>Eukaryota</taxon>
        <taxon>Metazoa</taxon>
        <taxon>Ecdysozoa</taxon>
        <taxon>Nematoda</taxon>
        <taxon>Chromadorea</taxon>
        <taxon>Rhabditida</taxon>
        <taxon>Spirurina</taxon>
        <taxon>Spiruromorpha</taxon>
        <taxon>Filarioidea</taxon>
        <taxon>Onchocercidae</taxon>
        <taxon>Onchocerca</taxon>
    </lineage>
</organism>
<reference evidence="2 3" key="2">
    <citation type="submission" date="2018-11" db="EMBL/GenBank/DDBJ databases">
        <authorList>
            <consortium name="Pathogen Informatics"/>
        </authorList>
    </citation>
    <scope>NUCLEOTIDE SEQUENCE [LARGE SCALE GENOMIC DNA]</scope>
</reference>